<evidence type="ECO:0000256" key="5">
    <source>
        <dbReference type="ARBA" id="ARBA00022741"/>
    </source>
</evidence>
<feature type="domain" description="AGC-kinase C-terminal" evidence="10">
    <location>
        <begin position="588"/>
        <end position="671"/>
    </location>
</feature>
<dbReference type="InterPro" id="IPR000961">
    <property type="entry name" value="AGC-kinase_C"/>
</dbReference>
<dbReference type="SUPFAM" id="SSF52540">
    <property type="entry name" value="P-loop containing nucleoside triphosphate hydrolases"/>
    <property type="match status" value="1"/>
</dbReference>
<dbReference type="Gene3D" id="3.30.200.20">
    <property type="entry name" value="Phosphorylase Kinase, domain 1"/>
    <property type="match status" value="1"/>
</dbReference>
<evidence type="ECO:0000313" key="12">
    <source>
        <dbReference type="Proteomes" id="UP000740926"/>
    </source>
</evidence>
<evidence type="ECO:0000256" key="7">
    <source>
        <dbReference type="ARBA" id="ARBA00022840"/>
    </source>
</evidence>
<dbReference type="Proteomes" id="UP000740926">
    <property type="component" value="Unassembled WGS sequence"/>
</dbReference>
<dbReference type="PANTHER" id="PTHR24351">
    <property type="entry name" value="RIBOSOMAL PROTEIN S6 KINASE"/>
    <property type="match status" value="1"/>
</dbReference>
<dbReference type="CDD" id="cd05123">
    <property type="entry name" value="STKc_AGC"/>
    <property type="match status" value="1"/>
</dbReference>
<dbReference type="InterPro" id="IPR036871">
    <property type="entry name" value="PX_dom_sf"/>
</dbReference>
<dbReference type="PROSITE" id="PS00108">
    <property type="entry name" value="PROTEIN_KINASE_ST"/>
    <property type="match status" value="1"/>
</dbReference>
<evidence type="ECO:0000256" key="2">
    <source>
        <dbReference type="ARBA" id="ARBA00022527"/>
    </source>
</evidence>
<dbReference type="Gene3D" id="1.10.510.10">
    <property type="entry name" value="Transferase(Phosphotransferase) domain 1"/>
    <property type="match status" value="1"/>
</dbReference>
<dbReference type="AlphaFoldDB" id="A0A9P6ZEU4"/>
<evidence type="ECO:0000259" key="9">
    <source>
        <dbReference type="PROSITE" id="PS50011"/>
    </source>
</evidence>
<accession>A0A9P6ZEU4</accession>
<keyword evidence="3" id="KW-0597">Phosphoprotein</keyword>
<evidence type="ECO:0008006" key="13">
    <source>
        <dbReference type="Google" id="ProtNLM"/>
    </source>
</evidence>
<evidence type="ECO:0000259" key="10">
    <source>
        <dbReference type="PROSITE" id="PS51285"/>
    </source>
</evidence>
<evidence type="ECO:0000256" key="3">
    <source>
        <dbReference type="ARBA" id="ARBA00022553"/>
    </source>
</evidence>
<keyword evidence="5 8" id="KW-0547">Nucleotide-binding</keyword>
<dbReference type="SUPFAM" id="SSF64268">
    <property type="entry name" value="PX domain"/>
    <property type="match status" value="1"/>
</dbReference>
<sequence>MPFLLNFISKIKHESALNTLTRVQRANEKVPVPFKEMEDDIKNTEEGRLKIGDWIDLTGPSGSGKSTVMMEMAKYSLTTSPHHILFIDFDDRVNPIRDDRFHLCQLNHARNFSATLECWLEEHVNTHVLWVMVDNSSFVDQKCWQEIKHLQNKWGFILLTSTPIMSAAQLKKDSVNYRFEMSVTKETNEIQMQMVYHIMLEDEEYHISLIRYKQDFYELDHLLNIHFPEFRIPLPKLNKKLSTLRSLFDYKKKTNTELLQDYLYRSISTPIGKSSLFKDFLSVQRHEDRLMLKKGHQPSIAVQPTLKRKGSFYDVRQTKRLALNDYDIQQFESIKVLGKGATGKVILVRKEKRLFALKAIHKSWSITAKEVNHIKMERDILAKLSELHHPFLIQLYWAFQDIQNLYLVLDYHAGADLATLLQRFIYFPQEQCRLYCAEIVMGLQELHRHSILYRDLKPENVLLANDGHIVLTDFGLSKLFDNDDEHRTNTFCGTPEYLAPEIILQREYSYAVDYWSLGTMLYEMITGVTPFAAPTPDEMYDRVLYDDLLFPAHFDPEAVDLIAGLLERDPETRIGGVFEIRTHPYFINHLNWKDVYAKRVKPLYIPSVSSETDLSHFDPDFLCMSTSIKEENDEAVLIRQKWLPSHCPAGLTMDAFKGYSFVRRQVDNEQSDNEDFTFFGYGDDSDSTLLSDELATTFVGY</sequence>
<evidence type="ECO:0000313" key="11">
    <source>
        <dbReference type="EMBL" id="KAG1576370.1"/>
    </source>
</evidence>
<keyword evidence="4" id="KW-0808">Transferase</keyword>
<evidence type="ECO:0000256" key="4">
    <source>
        <dbReference type="ARBA" id="ARBA00022679"/>
    </source>
</evidence>
<dbReference type="InterPro" id="IPR017892">
    <property type="entry name" value="Pkinase_C"/>
</dbReference>
<evidence type="ECO:0000256" key="1">
    <source>
        <dbReference type="ARBA" id="ARBA00009903"/>
    </source>
</evidence>
<gene>
    <name evidence="11" type="ORF">G6F50_000250</name>
</gene>
<dbReference type="GO" id="GO:0004674">
    <property type="term" value="F:protein serine/threonine kinase activity"/>
    <property type="evidence" value="ECO:0007669"/>
    <property type="project" value="UniProtKB-KW"/>
</dbReference>
<keyword evidence="6" id="KW-0418">Kinase</keyword>
<dbReference type="InterPro" id="IPR011009">
    <property type="entry name" value="Kinase-like_dom_sf"/>
</dbReference>
<dbReference type="GO" id="GO:0035091">
    <property type="term" value="F:phosphatidylinositol binding"/>
    <property type="evidence" value="ECO:0007669"/>
    <property type="project" value="InterPro"/>
</dbReference>
<evidence type="ECO:0000256" key="8">
    <source>
        <dbReference type="PROSITE-ProRule" id="PRU10141"/>
    </source>
</evidence>
<reference evidence="11 12" key="1">
    <citation type="journal article" date="2020" name="Microb. Genom.">
        <title>Genetic diversity of clinical and environmental Mucorales isolates obtained from an investigation of mucormycosis cases among solid organ transplant recipients.</title>
        <authorList>
            <person name="Nguyen M.H."/>
            <person name="Kaul D."/>
            <person name="Muto C."/>
            <person name="Cheng S.J."/>
            <person name="Richter R.A."/>
            <person name="Bruno V.M."/>
            <person name="Liu G."/>
            <person name="Beyhan S."/>
            <person name="Sundermann A.J."/>
            <person name="Mounaud S."/>
            <person name="Pasculle A.W."/>
            <person name="Nierman W.C."/>
            <person name="Driscoll E."/>
            <person name="Cumbie R."/>
            <person name="Clancy C.J."/>
            <person name="Dupont C.L."/>
        </authorList>
    </citation>
    <scope>NUCLEOTIDE SEQUENCE [LARGE SCALE GENOMIC DNA]</scope>
    <source>
        <strain evidence="11 12">GL24</strain>
    </source>
</reference>
<dbReference type="InterPro" id="IPR000719">
    <property type="entry name" value="Prot_kinase_dom"/>
</dbReference>
<feature type="domain" description="Protein kinase" evidence="9">
    <location>
        <begin position="331"/>
        <end position="586"/>
    </location>
</feature>
<proteinExistence type="inferred from homology"/>
<dbReference type="InterPro" id="IPR008271">
    <property type="entry name" value="Ser/Thr_kinase_AS"/>
</dbReference>
<dbReference type="InterPro" id="IPR045270">
    <property type="entry name" value="STKc_AGC"/>
</dbReference>
<organism evidence="11 12">
    <name type="scientific">Rhizopus delemar</name>
    <dbReference type="NCBI Taxonomy" id="936053"/>
    <lineage>
        <taxon>Eukaryota</taxon>
        <taxon>Fungi</taxon>
        <taxon>Fungi incertae sedis</taxon>
        <taxon>Mucoromycota</taxon>
        <taxon>Mucoromycotina</taxon>
        <taxon>Mucoromycetes</taxon>
        <taxon>Mucorales</taxon>
        <taxon>Mucorineae</taxon>
        <taxon>Rhizopodaceae</taxon>
        <taxon>Rhizopus</taxon>
    </lineage>
</organism>
<dbReference type="PROSITE" id="PS00107">
    <property type="entry name" value="PROTEIN_KINASE_ATP"/>
    <property type="match status" value="1"/>
</dbReference>
<dbReference type="EMBL" id="JAANIU010000013">
    <property type="protein sequence ID" value="KAG1576370.1"/>
    <property type="molecule type" value="Genomic_DNA"/>
</dbReference>
<protein>
    <recommendedName>
        <fullName evidence="13">Protein kinase domain-containing protein</fullName>
    </recommendedName>
</protein>
<keyword evidence="12" id="KW-1185">Reference proteome</keyword>
<dbReference type="SUPFAM" id="SSF56112">
    <property type="entry name" value="Protein kinase-like (PK-like)"/>
    <property type="match status" value="1"/>
</dbReference>
<comment type="caution">
    <text evidence="11">The sequence shown here is derived from an EMBL/GenBank/DDBJ whole genome shotgun (WGS) entry which is preliminary data.</text>
</comment>
<dbReference type="GO" id="GO:0005524">
    <property type="term" value="F:ATP binding"/>
    <property type="evidence" value="ECO:0007669"/>
    <property type="project" value="UniProtKB-UniRule"/>
</dbReference>
<dbReference type="Gene3D" id="3.30.1520.10">
    <property type="entry name" value="Phox-like domain"/>
    <property type="match status" value="1"/>
</dbReference>
<dbReference type="InterPro" id="IPR017441">
    <property type="entry name" value="Protein_kinase_ATP_BS"/>
</dbReference>
<dbReference type="SMART" id="SM00220">
    <property type="entry name" value="S_TKc"/>
    <property type="match status" value="1"/>
</dbReference>
<dbReference type="InterPro" id="IPR027417">
    <property type="entry name" value="P-loop_NTPase"/>
</dbReference>
<keyword evidence="7 8" id="KW-0067">ATP-binding</keyword>
<comment type="similarity">
    <text evidence="1">Belongs to the protein kinase superfamily. AGC Ser/Thr protein kinase family.</text>
</comment>
<dbReference type="FunFam" id="1.10.510.10:FF:000008">
    <property type="entry name" value="Non-specific serine/threonine protein kinase"/>
    <property type="match status" value="1"/>
</dbReference>
<dbReference type="SMART" id="SM00133">
    <property type="entry name" value="S_TK_X"/>
    <property type="match status" value="1"/>
</dbReference>
<evidence type="ECO:0000256" key="6">
    <source>
        <dbReference type="ARBA" id="ARBA00022777"/>
    </source>
</evidence>
<name>A0A9P6ZEU4_9FUNG</name>
<dbReference type="PROSITE" id="PS51285">
    <property type="entry name" value="AGC_KINASE_CTER"/>
    <property type="match status" value="1"/>
</dbReference>
<feature type="binding site" evidence="8">
    <location>
        <position position="358"/>
    </location>
    <ligand>
        <name>ATP</name>
        <dbReference type="ChEBI" id="CHEBI:30616"/>
    </ligand>
</feature>
<dbReference type="Pfam" id="PF00069">
    <property type="entry name" value="Pkinase"/>
    <property type="match status" value="1"/>
</dbReference>
<dbReference type="Pfam" id="PF00433">
    <property type="entry name" value="Pkinase_C"/>
    <property type="match status" value="1"/>
</dbReference>
<keyword evidence="2" id="KW-0723">Serine/threonine-protein kinase</keyword>
<dbReference type="PROSITE" id="PS50011">
    <property type="entry name" value="PROTEIN_KINASE_DOM"/>
    <property type="match status" value="1"/>
</dbReference>